<evidence type="ECO:0000313" key="2">
    <source>
        <dbReference type="Proteomes" id="UP001480595"/>
    </source>
</evidence>
<comment type="caution">
    <text evidence="1">The sequence shown here is derived from an EMBL/GenBank/DDBJ whole genome shotgun (WGS) entry which is preliminary data.</text>
</comment>
<keyword evidence="2" id="KW-1185">Reference proteome</keyword>
<organism evidence="1 2">
    <name type="scientific">Apiospora phragmitis</name>
    <dbReference type="NCBI Taxonomy" id="2905665"/>
    <lineage>
        <taxon>Eukaryota</taxon>
        <taxon>Fungi</taxon>
        <taxon>Dikarya</taxon>
        <taxon>Ascomycota</taxon>
        <taxon>Pezizomycotina</taxon>
        <taxon>Sordariomycetes</taxon>
        <taxon>Xylariomycetidae</taxon>
        <taxon>Amphisphaeriales</taxon>
        <taxon>Apiosporaceae</taxon>
        <taxon>Apiospora</taxon>
    </lineage>
</organism>
<dbReference type="EMBL" id="JAQQWL010000002">
    <property type="protein sequence ID" value="KAK8086349.1"/>
    <property type="molecule type" value="Genomic_DNA"/>
</dbReference>
<evidence type="ECO:0000313" key="1">
    <source>
        <dbReference type="EMBL" id="KAK8086349.1"/>
    </source>
</evidence>
<sequence length="138" mass="15673">MRRQLSPYEPAQQHPTAAFCAATDAVILPNKRFCWTGILCKKLPTAHGTTWKRNKMRRQLSPYEPAQQHPTAAFCAATDAIVLPNKRFCWTGILCKKLPTAHGNKRRTATWQYELSSTRAAELNQNHSSDDEIHILTE</sequence>
<gene>
    <name evidence="1" type="ORF">PG994_001323</name>
</gene>
<accession>A0ABR1WT66</accession>
<proteinExistence type="predicted"/>
<dbReference type="Proteomes" id="UP001480595">
    <property type="component" value="Unassembled WGS sequence"/>
</dbReference>
<name>A0ABR1WT66_9PEZI</name>
<dbReference type="RefSeq" id="XP_066720873.1">
    <property type="nucleotide sequence ID" value="XM_066852732.1"/>
</dbReference>
<protein>
    <submittedName>
        <fullName evidence="1">Uncharacterized protein</fullName>
    </submittedName>
</protein>
<dbReference type="GeneID" id="92085795"/>
<reference evidence="1 2" key="1">
    <citation type="submission" date="2023-01" db="EMBL/GenBank/DDBJ databases">
        <title>Analysis of 21 Apiospora genomes using comparative genomics revels a genus with tremendous synthesis potential of carbohydrate active enzymes and secondary metabolites.</title>
        <authorList>
            <person name="Sorensen T."/>
        </authorList>
    </citation>
    <scope>NUCLEOTIDE SEQUENCE [LARGE SCALE GENOMIC DNA]</scope>
    <source>
        <strain evidence="1 2">CBS 135458</strain>
    </source>
</reference>